<name>X1JGP7_9ZZZZ</name>
<gene>
    <name evidence="1" type="ORF">S06H3_06501</name>
</gene>
<evidence type="ECO:0000313" key="1">
    <source>
        <dbReference type="EMBL" id="GAH93182.1"/>
    </source>
</evidence>
<accession>X1JGP7</accession>
<dbReference type="AlphaFoldDB" id="X1JGP7"/>
<comment type="caution">
    <text evidence="1">The sequence shown here is derived from an EMBL/GenBank/DDBJ whole genome shotgun (WGS) entry which is preliminary data.</text>
</comment>
<reference evidence="1" key="1">
    <citation type="journal article" date="2014" name="Front. Microbiol.">
        <title>High frequency of phylogenetically diverse reductive dehalogenase-homologous genes in deep subseafloor sedimentary metagenomes.</title>
        <authorList>
            <person name="Kawai M."/>
            <person name="Futagami T."/>
            <person name="Toyoda A."/>
            <person name="Takaki Y."/>
            <person name="Nishi S."/>
            <person name="Hori S."/>
            <person name="Arai W."/>
            <person name="Tsubouchi T."/>
            <person name="Morono Y."/>
            <person name="Uchiyama I."/>
            <person name="Ito T."/>
            <person name="Fujiyama A."/>
            <person name="Inagaki F."/>
            <person name="Takami H."/>
        </authorList>
    </citation>
    <scope>NUCLEOTIDE SEQUENCE</scope>
    <source>
        <strain evidence="1">Expedition CK06-06</strain>
    </source>
</reference>
<feature type="non-terminal residue" evidence="1">
    <location>
        <position position="55"/>
    </location>
</feature>
<protein>
    <submittedName>
        <fullName evidence="1">Uncharacterized protein</fullName>
    </submittedName>
</protein>
<proteinExistence type="predicted"/>
<dbReference type="EMBL" id="BARV01002535">
    <property type="protein sequence ID" value="GAH93182.1"/>
    <property type="molecule type" value="Genomic_DNA"/>
</dbReference>
<sequence>MTALTIMFYTASVVKIKNPLLSLGARGLVGPLSYLRRRKTNVAEKTPVVPDQKTL</sequence>
<organism evidence="1">
    <name type="scientific">marine sediment metagenome</name>
    <dbReference type="NCBI Taxonomy" id="412755"/>
    <lineage>
        <taxon>unclassified sequences</taxon>
        <taxon>metagenomes</taxon>
        <taxon>ecological metagenomes</taxon>
    </lineage>
</organism>